<evidence type="ECO:0000256" key="2">
    <source>
        <dbReference type="ARBA" id="ARBA00022723"/>
    </source>
</evidence>
<dbReference type="AlphaFoldDB" id="A0A1J5PV47"/>
<keyword evidence="2" id="KW-0479">Metal-binding</keyword>
<dbReference type="Gene3D" id="1.20.120.50">
    <property type="entry name" value="Hemerythrin-like"/>
    <property type="match status" value="1"/>
</dbReference>
<dbReference type="NCBIfam" id="NF033749">
    <property type="entry name" value="bact_hemeryth"/>
    <property type="match status" value="1"/>
</dbReference>
<dbReference type="InterPro" id="IPR050669">
    <property type="entry name" value="Hemerythrin"/>
</dbReference>
<accession>A0A1J5PV47</accession>
<evidence type="ECO:0000256" key="1">
    <source>
        <dbReference type="ARBA" id="ARBA00010587"/>
    </source>
</evidence>
<dbReference type="PROSITE" id="PS50042">
    <property type="entry name" value="CNMP_BINDING_3"/>
    <property type="match status" value="2"/>
</dbReference>
<comment type="similarity">
    <text evidence="1">Belongs to the hemerythrin family.</text>
</comment>
<proteinExistence type="inferred from homology"/>
<dbReference type="Pfam" id="PF01814">
    <property type="entry name" value="Hemerythrin"/>
    <property type="match status" value="1"/>
</dbReference>
<dbReference type="GO" id="GO:0046872">
    <property type="term" value="F:metal ion binding"/>
    <property type="evidence" value="ECO:0007669"/>
    <property type="project" value="UniProtKB-KW"/>
</dbReference>
<organism evidence="5">
    <name type="scientific">mine drainage metagenome</name>
    <dbReference type="NCBI Taxonomy" id="410659"/>
    <lineage>
        <taxon>unclassified sequences</taxon>
        <taxon>metagenomes</taxon>
        <taxon>ecological metagenomes</taxon>
    </lineage>
</organism>
<dbReference type="Pfam" id="PF00027">
    <property type="entry name" value="cNMP_binding"/>
    <property type="match status" value="2"/>
</dbReference>
<feature type="domain" description="Cyclic nucleotide-binding" evidence="4">
    <location>
        <begin position="237"/>
        <end position="287"/>
    </location>
</feature>
<dbReference type="InterPro" id="IPR012312">
    <property type="entry name" value="Hemerythrin-like"/>
</dbReference>
<dbReference type="SUPFAM" id="SSF51206">
    <property type="entry name" value="cAMP-binding domain-like"/>
    <property type="match status" value="2"/>
</dbReference>
<dbReference type="PANTHER" id="PTHR37164">
    <property type="entry name" value="BACTERIOHEMERYTHRIN"/>
    <property type="match status" value="1"/>
</dbReference>
<dbReference type="CDD" id="cd00038">
    <property type="entry name" value="CAP_ED"/>
    <property type="match status" value="2"/>
</dbReference>
<dbReference type="InterPro" id="IPR016131">
    <property type="entry name" value="Haemerythrin_Fe_BS"/>
</dbReference>
<dbReference type="Gene3D" id="2.60.120.10">
    <property type="entry name" value="Jelly Rolls"/>
    <property type="match status" value="2"/>
</dbReference>
<dbReference type="NCBIfam" id="TIGR02481">
    <property type="entry name" value="hemeryth_dom"/>
    <property type="match status" value="1"/>
</dbReference>
<protein>
    <submittedName>
        <fullName evidence="5">Bacteriohemerythrin</fullName>
    </submittedName>
</protein>
<dbReference type="PROSITE" id="PS00550">
    <property type="entry name" value="HEMERYTHRINS"/>
    <property type="match status" value="1"/>
</dbReference>
<dbReference type="PANTHER" id="PTHR37164:SF1">
    <property type="entry name" value="BACTERIOHEMERYTHRIN"/>
    <property type="match status" value="1"/>
</dbReference>
<dbReference type="InterPro" id="IPR012827">
    <property type="entry name" value="Hemerythrin_metal-bd"/>
</dbReference>
<evidence type="ECO:0000313" key="5">
    <source>
        <dbReference type="EMBL" id="OIQ71452.1"/>
    </source>
</evidence>
<dbReference type="InterPro" id="IPR014710">
    <property type="entry name" value="RmlC-like_jellyroll"/>
</dbReference>
<keyword evidence="3" id="KW-0408">Iron</keyword>
<dbReference type="EMBL" id="MLJW01003720">
    <property type="protein sequence ID" value="OIQ71452.1"/>
    <property type="molecule type" value="Genomic_DNA"/>
</dbReference>
<dbReference type="InterPro" id="IPR000595">
    <property type="entry name" value="cNMP-bd_dom"/>
</dbReference>
<comment type="caution">
    <text evidence="5">The sequence shown here is derived from an EMBL/GenBank/DDBJ whole genome shotgun (WGS) entry which is preliminary data.</text>
</comment>
<gene>
    <name evidence="5" type="ORF">GALL_469290</name>
</gene>
<feature type="domain" description="Cyclic nucleotide-binding" evidence="4">
    <location>
        <begin position="99"/>
        <end position="192"/>
    </location>
</feature>
<evidence type="ECO:0000256" key="3">
    <source>
        <dbReference type="ARBA" id="ARBA00023004"/>
    </source>
</evidence>
<reference evidence="5" key="1">
    <citation type="submission" date="2016-10" db="EMBL/GenBank/DDBJ databases">
        <title>Sequence of Gallionella enrichment culture.</title>
        <authorList>
            <person name="Poehlein A."/>
            <person name="Muehling M."/>
            <person name="Daniel R."/>
        </authorList>
    </citation>
    <scope>NUCLEOTIDE SEQUENCE</scope>
</reference>
<dbReference type="SMART" id="SM00100">
    <property type="entry name" value="cNMP"/>
    <property type="match status" value="2"/>
</dbReference>
<dbReference type="CDD" id="cd12107">
    <property type="entry name" value="Hemerythrin"/>
    <property type="match status" value="1"/>
</dbReference>
<evidence type="ECO:0000259" key="4">
    <source>
        <dbReference type="PROSITE" id="PS50042"/>
    </source>
</evidence>
<sequence length="485" mass="53822">MAVDVKKIDIGGGLIHGDAQDFRCDTSRRILLAHCAGELSAAEKEIGSSAAFGTTDVLVEGLAEGLRRHAFSYLQSHLPGIPLHQLRMLVNHPITEVNPGAIILKEGDVPQQVLLLLSGHVEKIRTRDDLLGSLPIGALIGDQAILDHRPAYYTYRASSFLRVLHLPSTLYAEIVQRNQLQDHRRQAADLSNFLSTTRLFGESLPVAVLRRIGDGALEQRFQPGQDIGPQDLRVLNIIRSGSVERAMGDRVLDTLRQGDVFGEEGALLKVPYLYRLRALAETVVIQIAGELIEDVPILRWKLLEDHAQRSMHTLCDAPLAGTVLWSDTLSTQVARMDRHHKKLFEIANAIAENLQHGADRQSISHIFAALVDYTDYHFRAEEQLMASYNYPALAQHRCRHAELSSQVCAYRDALLAGQMADKDSFGRFFEAWLVEHIMDEDHKYGVFLNAMGVYGACAVPCTVCTSQSRNSWVTGAVSLPSGRTR</sequence>
<dbReference type="InterPro" id="IPR035938">
    <property type="entry name" value="Hemerythrin-like_sf"/>
</dbReference>
<name>A0A1J5PV47_9ZZZZ</name>
<dbReference type="SUPFAM" id="SSF47188">
    <property type="entry name" value="Hemerythrin-like"/>
    <property type="match status" value="1"/>
</dbReference>
<dbReference type="InterPro" id="IPR018490">
    <property type="entry name" value="cNMP-bd_dom_sf"/>
</dbReference>